<feature type="transmembrane region" description="Helical" evidence="1">
    <location>
        <begin position="7"/>
        <end position="34"/>
    </location>
</feature>
<organism evidence="2">
    <name type="scientific">Indivirus ILV1</name>
    <dbReference type="NCBI Taxonomy" id="1977633"/>
    <lineage>
        <taxon>Viruses</taxon>
        <taxon>Varidnaviria</taxon>
        <taxon>Bamfordvirae</taxon>
        <taxon>Nucleocytoviricota</taxon>
        <taxon>Megaviricetes</taxon>
        <taxon>Imitervirales</taxon>
        <taxon>Mimiviridae</taxon>
        <taxon>Klosneuvirinae</taxon>
        <taxon>Indivirus</taxon>
    </lineage>
</organism>
<keyword evidence="1" id="KW-1133">Transmembrane helix</keyword>
<keyword evidence="1" id="KW-0472">Membrane</keyword>
<protein>
    <submittedName>
        <fullName evidence="2">Uncharacterized protein</fullName>
    </submittedName>
</protein>
<keyword evidence="1" id="KW-0812">Transmembrane</keyword>
<sequence length="196" mass="23084">MEDKRSILLLLVILASIINIWLGIIFIIIIILSFNKKEPYSEKIGIVKPKLDISEKNMNNDDSNLVNFIFSVQDFYVFNPAAYDEFIESINSFRNIYDTIFLDDALSNYYYQLAETERKNVLNSFHSMIYSLPPNKLYNEKFNGSLIILDMILNRYMKKVYMKCLQTPLNMATRPINSGPSEYNTYDYDNFTYEIF</sequence>
<evidence type="ECO:0000256" key="1">
    <source>
        <dbReference type="SAM" id="Phobius"/>
    </source>
</evidence>
<dbReference type="EMBL" id="KY684087">
    <property type="protein sequence ID" value="ARF09806.1"/>
    <property type="molecule type" value="Genomic_DNA"/>
</dbReference>
<evidence type="ECO:0000313" key="2">
    <source>
        <dbReference type="EMBL" id="ARF09806.1"/>
    </source>
</evidence>
<accession>A0A1V0SDM0</accession>
<reference evidence="2" key="1">
    <citation type="journal article" date="2017" name="Science">
        <title>Giant viruses with an expanded complement of translation system components.</title>
        <authorList>
            <person name="Schulz F."/>
            <person name="Yutin N."/>
            <person name="Ivanova N.N."/>
            <person name="Ortega D.R."/>
            <person name="Lee T.K."/>
            <person name="Vierheilig J."/>
            <person name="Daims H."/>
            <person name="Horn M."/>
            <person name="Wagner M."/>
            <person name="Jensen G.J."/>
            <person name="Kyrpides N.C."/>
            <person name="Koonin E.V."/>
            <person name="Woyke T."/>
        </authorList>
    </citation>
    <scope>NUCLEOTIDE SEQUENCE</scope>
    <source>
        <strain evidence="2">ILV1</strain>
    </source>
</reference>
<proteinExistence type="predicted"/>
<name>A0A1V0SDM0_9VIRU</name>
<gene>
    <name evidence="2" type="ORF">Indivirus_3_55</name>
</gene>